<gene>
    <name evidence="5" type="ORF">Din_037400</name>
</gene>
<dbReference type="PROSITE" id="PS50137">
    <property type="entry name" value="DS_RBD"/>
    <property type="match status" value="1"/>
</dbReference>
<dbReference type="AlphaFoldDB" id="A0A5B7BGK9"/>
<evidence type="ECO:0000256" key="2">
    <source>
        <dbReference type="ARBA" id="ARBA00022884"/>
    </source>
</evidence>
<feature type="domain" description="DRBM" evidence="4">
    <location>
        <begin position="15"/>
        <end position="84"/>
    </location>
</feature>
<evidence type="ECO:0000256" key="3">
    <source>
        <dbReference type="PROSITE-ProRule" id="PRU00266"/>
    </source>
</evidence>
<proteinExistence type="predicted"/>
<dbReference type="PANTHER" id="PTHR46031:SF37">
    <property type="entry name" value="DRBM DOMAIN-CONTAINING PROTEIN"/>
    <property type="match status" value="1"/>
</dbReference>
<dbReference type="PANTHER" id="PTHR46031">
    <property type="match status" value="1"/>
</dbReference>
<keyword evidence="1" id="KW-0677">Repeat</keyword>
<dbReference type="SUPFAM" id="SSF54768">
    <property type="entry name" value="dsRNA-binding domain-like"/>
    <property type="match status" value="2"/>
</dbReference>
<dbReference type="Gene3D" id="3.30.160.20">
    <property type="match status" value="2"/>
</dbReference>
<dbReference type="SMART" id="SM00358">
    <property type="entry name" value="DSRM"/>
    <property type="match status" value="2"/>
</dbReference>
<dbReference type="GO" id="GO:0003723">
    <property type="term" value="F:RNA binding"/>
    <property type="evidence" value="ECO:0007669"/>
    <property type="project" value="UniProtKB-UniRule"/>
</dbReference>
<protein>
    <submittedName>
        <fullName evidence="5">Putative double-stranded RNA-binding protein 4 isoform X3</fullName>
    </submittedName>
</protein>
<dbReference type="Pfam" id="PF00035">
    <property type="entry name" value="dsrm"/>
    <property type="match status" value="2"/>
</dbReference>
<evidence type="ECO:0000256" key="1">
    <source>
        <dbReference type="ARBA" id="ARBA00022737"/>
    </source>
</evidence>
<evidence type="ECO:0000259" key="4">
    <source>
        <dbReference type="PROSITE" id="PS50137"/>
    </source>
</evidence>
<organism evidence="5">
    <name type="scientific">Davidia involucrata</name>
    <name type="common">Dove tree</name>
    <dbReference type="NCBI Taxonomy" id="16924"/>
    <lineage>
        <taxon>Eukaryota</taxon>
        <taxon>Viridiplantae</taxon>
        <taxon>Streptophyta</taxon>
        <taxon>Embryophyta</taxon>
        <taxon>Tracheophyta</taxon>
        <taxon>Spermatophyta</taxon>
        <taxon>Magnoliopsida</taxon>
        <taxon>eudicotyledons</taxon>
        <taxon>Gunneridae</taxon>
        <taxon>Pentapetalae</taxon>
        <taxon>asterids</taxon>
        <taxon>Cornales</taxon>
        <taxon>Nyssaceae</taxon>
        <taxon>Davidia</taxon>
    </lineage>
</organism>
<evidence type="ECO:0000313" key="5">
    <source>
        <dbReference type="EMBL" id="MPA67959.1"/>
    </source>
</evidence>
<reference evidence="5" key="1">
    <citation type="submission" date="2019-08" db="EMBL/GenBank/DDBJ databases">
        <title>Reference gene set and small RNA set construction with multiple tissues from Davidia involucrata Baill.</title>
        <authorList>
            <person name="Yang H."/>
            <person name="Zhou C."/>
            <person name="Li G."/>
            <person name="Wang J."/>
            <person name="Gao P."/>
            <person name="Wang M."/>
            <person name="Wang R."/>
            <person name="Zhao Y."/>
        </authorList>
    </citation>
    <scope>NUCLEOTIDE SEQUENCE</scope>
    <source>
        <tissue evidence="5">Mixed with DoveR01_LX</tissue>
    </source>
</reference>
<name>A0A5B7BGK9_DAVIN</name>
<keyword evidence="2 3" id="KW-0694">RNA-binding</keyword>
<dbReference type="InterPro" id="IPR014720">
    <property type="entry name" value="dsRBD_dom"/>
</dbReference>
<sequence length="253" mass="28252">MAPSQSNASLPDHMMHKNKLQEYTQKLGLQLPIYQTINEGFPHAPKFRSTVLVDGAKYTSMLTFSHRKEAEQDVAKQACECLTKKIKNEECLLIHQDPLLCKSILHEFAVKMNLDIPTYTTNHAEEPHPIFVSSLVFYAKTYTGDVAGSKKVAQQLAARTAIQSLLGSESGTVLSQIIKSKGKFYASEKDSCFSQRILTAAVQPEDSSRGLTNNLPSIGNFNSEGTIVDPCCGRKRRLELKYQEEKKMRSHGE</sequence>
<accession>A0A5B7BGK9</accession>
<dbReference type="EMBL" id="GHES01037400">
    <property type="protein sequence ID" value="MPA67959.1"/>
    <property type="molecule type" value="Transcribed_RNA"/>
</dbReference>